<dbReference type="PANTHER" id="PTHR43643:SF6">
    <property type="entry name" value="HISTIDINOL-PHOSPHATE AMINOTRANSFERASE"/>
    <property type="match status" value="1"/>
</dbReference>
<keyword evidence="4" id="KW-0028">Amino-acid biosynthesis</keyword>
<dbReference type="SUPFAM" id="SSF55729">
    <property type="entry name" value="Acyl-CoA N-acyltransferases (Nat)"/>
    <property type="match status" value="1"/>
</dbReference>
<accession>A0A938Y8N6</accession>
<keyword evidence="3 9" id="KW-0032">Aminotransferase</keyword>
<evidence type="ECO:0000256" key="3">
    <source>
        <dbReference type="ARBA" id="ARBA00022576"/>
    </source>
</evidence>
<proteinExistence type="inferred from homology"/>
<dbReference type="InterPro" id="IPR050106">
    <property type="entry name" value="HistidinolP_aminotransfase"/>
</dbReference>
<dbReference type="Pfam" id="PF00583">
    <property type="entry name" value="Acetyltransf_1"/>
    <property type="match status" value="1"/>
</dbReference>
<gene>
    <name evidence="12" type="ORF">JL106_01775</name>
</gene>
<feature type="domain" description="N-acetyltransferase" evidence="11">
    <location>
        <begin position="25"/>
        <end position="194"/>
    </location>
</feature>
<dbReference type="InterPro" id="IPR015422">
    <property type="entry name" value="PyrdxlP-dep_Trfase_small"/>
</dbReference>
<evidence type="ECO:0000256" key="10">
    <source>
        <dbReference type="SAM" id="MobiDB-lite"/>
    </source>
</evidence>
<dbReference type="RefSeq" id="WP_205258965.1">
    <property type="nucleotide sequence ID" value="NZ_JAERWK010000003.1"/>
</dbReference>
<name>A0A938Y8N6_9ACTN</name>
<comment type="cofactor">
    <cofactor evidence="9">
        <name>pyridoxal 5'-phosphate</name>
        <dbReference type="ChEBI" id="CHEBI:597326"/>
    </cofactor>
</comment>
<evidence type="ECO:0000256" key="5">
    <source>
        <dbReference type="ARBA" id="ARBA00022679"/>
    </source>
</evidence>
<evidence type="ECO:0000256" key="9">
    <source>
        <dbReference type="RuleBase" id="RU000481"/>
    </source>
</evidence>
<feature type="region of interest" description="Disordered" evidence="10">
    <location>
        <begin position="1"/>
        <end position="22"/>
    </location>
</feature>
<evidence type="ECO:0000313" key="13">
    <source>
        <dbReference type="Proteomes" id="UP000663792"/>
    </source>
</evidence>
<evidence type="ECO:0000256" key="6">
    <source>
        <dbReference type="ARBA" id="ARBA00022898"/>
    </source>
</evidence>
<dbReference type="PROSITE" id="PS00105">
    <property type="entry name" value="AA_TRANSFER_CLASS_1"/>
    <property type="match status" value="1"/>
</dbReference>
<comment type="caution">
    <text evidence="12">The sequence shown here is derived from an EMBL/GenBank/DDBJ whole genome shotgun (WGS) entry which is preliminary data.</text>
</comment>
<organism evidence="12 13">
    <name type="scientific">Nakamurella leprariae</name>
    <dbReference type="NCBI Taxonomy" id="2803911"/>
    <lineage>
        <taxon>Bacteria</taxon>
        <taxon>Bacillati</taxon>
        <taxon>Actinomycetota</taxon>
        <taxon>Actinomycetes</taxon>
        <taxon>Nakamurellales</taxon>
        <taxon>Nakamurellaceae</taxon>
        <taxon>Nakamurella</taxon>
    </lineage>
</organism>
<dbReference type="Gene3D" id="3.40.640.10">
    <property type="entry name" value="Type I PLP-dependent aspartate aminotransferase-like (Major domain)"/>
    <property type="match status" value="1"/>
</dbReference>
<protein>
    <recommendedName>
        <fullName evidence="9">Aminotransferase</fullName>
        <ecNumber evidence="9">2.6.1.-</ecNumber>
    </recommendedName>
</protein>
<evidence type="ECO:0000313" key="12">
    <source>
        <dbReference type="EMBL" id="MBM9466007.1"/>
    </source>
</evidence>
<evidence type="ECO:0000256" key="4">
    <source>
        <dbReference type="ARBA" id="ARBA00022605"/>
    </source>
</evidence>
<dbReference type="Gene3D" id="3.40.630.30">
    <property type="match status" value="1"/>
</dbReference>
<evidence type="ECO:0000259" key="11">
    <source>
        <dbReference type="PROSITE" id="PS51186"/>
    </source>
</evidence>
<dbReference type="GO" id="GO:0000105">
    <property type="term" value="P:L-histidine biosynthetic process"/>
    <property type="evidence" value="ECO:0007669"/>
    <property type="project" value="UniProtKB-KW"/>
</dbReference>
<sequence>MSAPTEKPGYAGPGDPSASADDDQVVITPASTADLPAIFRLRHEVYALELGQHPPNDDGTLSDGLDGRNQYLMARSGTTLEGFVSITPPEAGRWSLDKYLDRAQLPFATDDTVFEVRLLTVRPGRRGRRVAHRLMAAALREVRRAGGTRIVGMGRDDLMDLYRSVGLGPLGIPITSGAVRFEAMTATVAELVAHAQMVGIPEFDDGASDAATDPSRTDDSCLHGGAFFGAIGEDFADLDRRREVINADVLDAWFPPAPGVVTALTDHLPWLLSTSPPTDGRGLVDAIAAVRGLDPAAVLVGAGSSALIYLAFGRWLSPSSRVLLPDPTYGEYAHVLEHVIGCRVDRFPLHRGDGYRLDPHRLVAAAADHDLLVLVNPNSPTGQYVPGDELADALGRLAPTTRVWIDETYVDHPAGSRSLERFAAASDSVTVVKSMSKAYALSGARVAYLAGPPAQLAALRRWTPPWAVSLPAQVAAVRALADPGYYQARWHETSTLRVDLERRLRLLGLAVVPGTANFVLAHLPDDGPDAATVVRRCAAAGVFLRDVGAMGTALGDRALRVAVKDGPSADRMLSVLSRALAPTGGTSSAR</sequence>
<dbReference type="InterPro" id="IPR000182">
    <property type="entry name" value="GNAT_dom"/>
</dbReference>
<dbReference type="InterPro" id="IPR016181">
    <property type="entry name" value="Acyl_CoA_acyltransferase"/>
</dbReference>
<dbReference type="SUPFAM" id="SSF53383">
    <property type="entry name" value="PLP-dependent transferases"/>
    <property type="match status" value="1"/>
</dbReference>
<keyword evidence="5 9" id="KW-0808">Transferase</keyword>
<dbReference type="EC" id="2.6.1.-" evidence="9"/>
<dbReference type="GO" id="GO:0016747">
    <property type="term" value="F:acyltransferase activity, transferring groups other than amino-acyl groups"/>
    <property type="evidence" value="ECO:0007669"/>
    <property type="project" value="InterPro"/>
</dbReference>
<dbReference type="Gene3D" id="3.90.1150.10">
    <property type="entry name" value="Aspartate Aminotransferase, domain 1"/>
    <property type="match status" value="1"/>
</dbReference>
<evidence type="ECO:0000256" key="2">
    <source>
        <dbReference type="ARBA" id="ARBA00007970"/>
    </source>
</evidence>
<evidence type="ECO:0000256" key="8">
    <source>
        <dbReference type="ARBA" id="ARBA00047481"/>
    </source>
</evidence>
<dbReference type="Pfam" id="PF00155">
    <property type="entry name" value="Aminotran_1_2"/>
    <property type="match status" value="1"/>
</dbReference>
<dbReference type="InterPro" id="IPR015421">
    <property type="entry name" value="PyrdxlP-dep_Trfase_major"/>
</dbReference>
<dbReference type="InterPro" id="IPR004838">
    <property type="entry name" value="NHTrfase_class1_PyrdxlP-BS"/>
</dbReference>
<dbReference type="GO" id="GO:0030170">
    <property type="term" value="F:pyridoxal phosphate binding"/>
    <property type="evidence" value="ECO:0007669"/>
    <property type="project" value="InterPro"/>
</dbReference>
<keyword evidence="6" id="KW-0663">Pyridoxal phosphate</keyword>
<dbReference type="PANTHER" id="PTHR43643">
    <property type="entry name" value="HISTIDINOL-PHOSPHATE AMINOTRANSFERASE 2"/>
    <property type="match status" value="1"/>
</dbReference>
<dbReference type="InterPro" id="IPR015424">
    <property type="entry name" value="PyrdxlP-dep_Trfase"/>
</dbReference>
<keyword evidence="13" id="KW-1185">Reference proteome</keyword>
<dbReference type="EMBL" id="JAERWK010000003">
    <property type="protein sequence ID" value="MBM9466007.1"/>
    <property type="molecule type" value="Genomic_DNA"/>
</dbReference>
<dbReference type="InterPro" id="IPR004839">
    <property type="entry name" value="Aminotransferase_I/II_large"/>
</dbReference>
<dbReference type="CDD" id="cd00609">
    <property type="entry name" value="AAT_like"/>
    <property type="match status" value="1"/>
</dbReference>
<evidence type="ECO:0000256" key="7">
    <source>
        <dbReference type="ARBA" id="ARBA00023102"/>
    </source>
</evidence>
<reference evidence="12" key="1">
    <citation type="submission" date="2021-01" db="EMBL/GenBank/DDBJ databases">
        <title>YIM 132084 draft genome.</title>
        <authorList>
            <person name="An D."/>
        </authorList>
    </citation>
    <scope>NUCLEOTIDE SEQUENCE</scope>
    <source>
        <strain evidence="12">YIM 132084</strain>
    </source>
</reference>
<comment type="similarity">
    <text evidence="2">Belongs to the class-II pyridoxal-phosphate-dependent aminotransferase family. Histidinol-phosphate aminotransferase subfamily.</text>
</comment>
<comment type="similarity">
    <text evidence="9">Belongs to the class-I pyridoxal-phosphate-dependent aminotransferase family.</text>
</comment>
<dbReference type="AlphaFoldDB" id="A0A938Y8N6"/>
<dbReference type="Proteomes" id="UP000663792">
    <property type="component" value="Unassembled WGS sequence"/>
</dbReference>
<dbReference type="PROSITE" id="PS51186">
    <property type="entry name" value="GNAT"/>
    <property type="match status" value="1"/>
</dbReference>
<comment type="pathway">
    <text evidence="1">Amino-acid biosynthesis; L-histidine biosynthesis; L-histidine from 5-phospho-alpha-D-ribose 1-diphosphate: step 7/9.</text>
</comment>
<dbReference type="GO" id="GO:0004400">
    <property type="term" value="F:histidinol-phosphate transaminase activity"/>
    <property type="evidence" value="ECO:0007669"/>
    <property type="project" value="UniProtKB-EC"/>
</dbReference>
<keyword evidence="7" id="KW-0368">Histidine biosynthesis</keyword>
<comment type="catalytic activity">
    <reaction evidence="8">
        <text>L-histidinol phosphate + 2-oxoglutarate = 3-(imidazol-4-yl)-2-oxopropyl phosphate + L-glutamate</text>
        <dbReference type="Rhea" id="RHEA:23744"/>
        <dbReference type="ChEBI" id="CHEBI:16810"/>
        <dbReference type="ChEBI" id="CHEBI:29985"/>
        <dbReference type="ChEBI" id="CHEBI:57766"/>
        <dbReference type="ChEBI" id="CHEBI:57980"/>
        <dbReference type="EC" id="2.6.1.9"/>
    </reaction>
</comment>
<evidence type="ECO:0000256" key="1">
    <source>
        <dbReference type="ARBA" id="ARBA00005011"/>
    </source>
</evidence>